<evidence type="ECO:0000313" key="2">
    <source>
        <dbReference type="EMBL" id="BBP02271.1"/>
    </source>
</evidence>
<evidence type="ECO:0000313" key="3">
    <source>
        <dbReference type="Proteomes" id="UP000463939"/>
    </source>
</evidence>
<dbReference type="RefSeq" id="WP_162085927.1">
    <property type="nucleotide sequence ID" value="NZ_AP021881.1"/>
</dbReference>
<dbReference type="AlphaFoldDB" id="A0A809RTP8"/>
<protein>
    <submittedName>
        <fullName evidence="2">Uncharacterized protein</fullName>
    </submittedName>
</protein>
<dbReference type="EMBL" id="AP021881">
    <property type="protein sequence ID" value="BBP02271.1"/>
    <property type="molecule type" value="Genomic_DNA"/>
</dbReference>
<keyword evidence="1" id="KW-0812">Transmembrane</keyword>
<gene>
    <name evidence="2" type="ORF">SFSGTM_29790</name>
</gene>
<feature type="transmembrane region" description="Helical" evidence="1">
    <location>
        <begin position="12"/>
        <end position="31"/>
    </location>
</feature>
<evidence type="ECO:0000256" key="1">
    <source>
        <dbReference type="SAM" id="Phobius"/>
    </source>
</evidence>
<accession>A0A809RTP8</accession>
<reference evidence="3" key="1">
    <citation type="submission" date="2019-11" db="EMBL/GenBank/DDBJ databases">
        <title>Isolation and characterization of a novel species in the genus Sulfuriferula.</title>
        <authorList>
            <person name="Mochizuki J."/>
            <person name="Kojima H."/>
            <person name="Fukui M."/>
        </authorList>
    </citation>
    <scope>NUCLEOTIDE SEQUENCE [LARGE SCALE GENOMIC DNA]</scope>
    <source>
        <strain evidence="3">SGTM</strain>
    </source>
</reference>
<sequence>MPALVVSDALLAAIVAASAALVVAYLNSIVAEQFRRHRDRKALAAALAGELSSYQPALPMLRDVLQKTIEAVDTHNRENVIFRPFEKPKDFVFETAVEKIGLLGPKLVEDTIYVYGNMNGFRVAFGLISVHYKEMSDTELRARSLSCLQALERAEERGIPLVSALKRVAGT</sequence>
<keyword evidence="3" id="KW-1185">Reference proteome</keyword>
<organism evidence="2 3">
    <name type="scientific">Sulfuriferula nivalis</name>
    <dbReference type="NCBI Taxonomy" id="2675298"/>
    <lineage>
        <taxon>Bacteria</taxon>
        <taxon>Pseudomonadati</taxon>
        <taxon>Pseudomonadota</taxon>
        <taxon>Betaproteobacteria</taxon>
        <taxon>Nitrosomonadales</taxon>
        <taxon>Sulfuricellaceae</taxon>
        <taxon>Sulfuriferula</taxon>
    </lineage>
</organism>
<dbReference type="KEGG" id="sniv:SFSGTM_29790"/>
<dbReference type="Proteomes" id="UP000463939">
    <property type="component" value="Chromosome"/>
</dbReference>
<keyword evidence="1" id="KW-1133">Transmembrane helix</keyword>
<name>A0A809RTP8_9PROT</name>
<keyword evidence="1" id="KW-0472">Membrane</keyword>
<proteinExistence type="predicted"/>